<dbReference type="PANTHER" id="PTHR16305:SF35">
    <property type="entry name" value="TRANSCRIPTIONAL ACTIVATOR DOMAIN"/>
    <property type="match status" value="1"/>
</dbReference>
<dbReference type="OrthoDB" id="4335782at2"/>
<protein>
    <submittedName>
        <fullName evidence="4">AAA ATPase-like protein</fullName>
    </submittedName>
</protein>
<name>A0A4R7VFU3_9PSEU</name>
<reference evidence="4 5" key="1">
    <citation type="submission" date="2019-03" db="EMBL/GenBank/DDBJ databases">
        <title>Genomic Encyclopedia of Archaeal and Bacterial Type Strains, Phase II (KMG-II): from individual species to whole genera.</title>
        <authorList>
            <person name="Goeker M."/>
        </authorList>
    </citation>
    <scope>NUCLEOTIDE SEQUENCE [LARGE SCALE GENOMIC DNA]</scope>
    <source>
        <strain evidence="4 5">DSM 45499</strain>
    </source>
</reference>
<dbReference type="GO" id="GO:0005737">
    <property type="term" value="C:cytoplasm"/>
    <property type="evidence" value="ECO:0007669"/>
    <property type="project" value="TreeGrafter"/>
</dbReference>
<dbReference type="PANTHER" id="PTHR16305">
    <property type="entry name" value="TESTICULAR SOLUBLE ADENYLYL CYCLASE"/>
    <property type="match status" value="1"/>
</dbReference>
<comment type="caution">
    <text evidence="4">The sequence shown here is derived from an EMBL/GenBank/DDBJ whole genome shotgun (WGS) entry which is preliminary data.</text>
</comment>
<dbReference type="Pfam" id="PF13191">
    <property type="entry name" value="AAA_16"/>
    <property type="match status" value="1"/>
</dbReference>
<dbReference type="Gene3D" id="1.25.40.10">
    <property type="entry name" value="Tetratricopeptide repeat domain"/>
    <property type="match status" value="1"/>
</dbReference>
<dbReference type="AlphaFoldDB" id="A0A4R7VFU3"/>
<dbReference type="GO" id="GO:0004016">
    <property type="term" value="F:adenylate cyclase activity"/>
    <property type="evidence" value="ECO:0007669"/>
    <property type="project" value="TreeGrafter"/>
</dbReference>
<accession>A0A4R7VFU3</accession>
<evidence type="ECO:0000313" key="4">
    <source>
        <dbReference type="EMBL" id="TDV47985.1"/>
    </source>
</evidence>
<dbReference type="Proteomes" id="UP000294927">
    <property type="component" value="Unassembled WGS sequence"/>
</dbReference>
<evidence type="ECO:0000256" key="2">
    <source>
        <dbReference type="ARBA" id="ARBA00022840"/>
    </source>
</evidence>
<sequence>MPVDAPAAGDQRWLTPSAPALVDRDEELELLARAVDDLRRGRRPGMVTVTGTRGSGLSAVVDALVDGAHATGLRVAFARCAPRETDLPFGLAHHLASCLHLTGSTLWTRRPATVTIPVLCAEFLAAARTRPLVVAVDDAQWADRESRAWLRALARRIGQAPLLLVQATTHTDPGPEHLTAARVLRLRPLDETAVREVITARYLGPVDRGFVTGTTAATGGSPAVLGAVLRHFAEAELPPLAEHVSVAAARAAAVVGDRAAAALTTLPADATALLRALVLCGDALGPDLARTLAGADTPGTLARLADLGLVVAPEDPRPASTRVREDVLAGMPAADRATLLRRAVELGRRVAIPDDRLATLLSAAPVVDEGWAVDVLVRVARRRQAHGDHRGAAELLGRALREPLPPAGRHRLLVDLGAVEVVTNPHAADRRLRQVLLCAAPDSDTAVLAADLLQTRGDTAAARRVMATACARGKAAGADTTEMAALGWLAENDCLSDDLQPVRAFPEPVTDPADPGGPVRAGVAAWALTLRGEHRAAARALARATLAAAGDPVPFGPRVHACRALLHADDVTAAVLGLDAVIADARRRGVPAAAALALLHRASCEHRRGNLAQAEDDLRTALDHLPPTSWHPRTLPAVTALTARLRLAANDVTDAERIAAGEQPPGADQGAAWGLLLCVRGEVALVLGDHDAALRWSGRAGRVLRVRGWTNPALAPWQSLAAVATAALGDTETARELTLEAGRRAARWGAPSVIVQTSLLAGRVGRRGSVTGAGHALSIADQRIAALAAAGRTAAEIAGLLVVPATTVRRRLAAIRGALAETLGGGDPGRGG</sequence>
<evidence type="ECO:0000256" key="1">
    <source>
        <dbReference type="ARBA" id="ARBA00022741"/>
    </source>
</evidence>
<dbReference type="InterPro" id="IPR041664">
    <property type="entry name" value="AAA_16"/>
</dbReference>
<evidence type="ECO:0000313" key="5">
    <source>
        <dbReference type="Proteomes" id="UP000294927"/>
    </source>
</evidence>
<dbReference type="EMBL" id="SOCP01000009">
    <property type="protein sequence ID" value="TDV47985.1"/>
    <property type="molecule type" value="Genomic_DNA"/>
</dbReference>
<dbReference type="RefSeq" id="WP_133905261.1">
    <property type="nucleotide sequence ID" value="NZ_SOCP01000009.1"/>
</dbReference>
<proteinExistence type="predicted"/>
<dbReference type="SUPFAM" id="SSF48452">
    <property type="entry name" value="TPR-like"/>
    <property type="match status" value="1"/>
</dbReference>
<keyword evidence="1" id="KW-0547">Nucleotide-binding</keyword>
<keyword evidence="2" id="KW-0067">ATP-binding</keyword>
<gene>
    <name evidence="4" type="ORF">CLV71_109229</name>
</gene>
<dbReference type="InterPro" id="IPR027417">
    <property type="entry name" value="P-loop_NTPase"/>
</dbReference>
<keyword evidence="5" id="KW-1185">Reference proteome</keyword>
<feature type="domain" description="Orc1-like AAA ATPase" evidence="3">
    <location>
        <begin position="21"/>
        <end position="165"/>
    </location>
</feature>
<dbReference type="GO" id="GO:0005524">
    <property type="term" value="F:ATP binding"/>
    <property type="evidence" value="ECO:0007669"/>
    <property type="project" value="UniProtKB-KW"/>
</dbReference>
<dbReference type="SUPFAM" id="SSF52540">
    <property type="entry name" value="P-loop containing nucleoside triphosphate hydrolases"/>
    <property type="match status" value="1"/>
</dbReference>
<evidence type="ECO:0000259" key="3">
    <source>
        <dbReference type="Pfam" id="PF13191"/>
    </source>
</evidence>
<dbReference type="InterPro" id="IPR011990">
    <property type="entry name" value="TPR-like_helical_dom_sf"/>
</dbReference>
<organism evidence="4 5">
    <name type="scientific">Actinophytocola oryzae</name>
    <dbReference type="NCBI Taxonomy" id="502181"/>
    <lineage>
        <taxon>Bacteria</taxon>
        <taxon>Bacillati</taxon>
        <taxon>Actinomycetota</taxon>
        <taxon>Actinomycetes</taxon>
        <taxon>Pseudonocardiales</taxon>
        <taxon>Pseudonocardiaceae</taxon>
    </lineage>
</organism>